<keyword evidence="12" id="KW-0325">Glycoprotein</keyword>
<dbReference type="InterPro" id="IPR011009">
    <property type="entry name" value="Kinase-like_dom_sf"/>
</dbReference>
<dbReference type="PROSITE" id="PS00107">
    <property type="entry name" value="PROTEIN_KINASE_ATP"/>
    <property type="match status" value="1"/>
</dbReference>
<evidence type="ECO:0000256" key="5">
    <source>
        <dbReference type="ARBA" id="ARBA00022679"/>
    </source>
</evidence>
<dbReference type="Pfam" id="PF00069">
    <property type="entry name" value="Pkinase"/>
    <property type="match status" value="2"/>
</dbReference>
<feature type="binding site" evidence="16">
    <location>
        <position position="571"/>
    </location>
    <ligand>
        <name>ATP</name>
        <dbReference type="ChEBI" id="CHEBI:30616"/>
    </ligand>
</feature>
<comment type="subcellular location">
    <subcellularLocation>
        <location evidence="1">Endoplasmic reticulum membrane</location>
        <topology evidence="1">Single-pass type I membrane protein</topology>
    </subcellularLocation>
</comment>
<dbReference type="GO" id="GO:0004694">
    <property type="term" value="F:eukaryotic translation initiation factor 2alpha kinase activity"/>
    <property type="evidence" value="ECO:0007669"/>
    <property type="project" value="TreeGrafter"/>
</dbReference>
<dbReference type="GO" id="GO:0005634">
    <property type="term" value="C:nucleus"/>
    <property type="evidence" value="ECO:0007669"/>
    <property type="project" value="TreeGrafter"/>
</dbReference>
<evidence type="ECO:0000256" key="3">
    <source>
        <dbReference type="ARBA" id="ARBA00022527"/>
    </source>
</evidence>
<feature type="region of interest" description="Disordered" evidence="17">
    <location>
        <begin position="634"/>
        <end position="658"/>
    </location>
</feature>
<evidence type="ECO:0000256" key="14">
    <source>
        <dbReference type="ARBA" id="ARBA00037982"/>
    </source>
</evidence>
<keyword evidence="6 16" id="KW-0547">Nucleotide-binding</keyword>
<evidence type="ECO:0000259" key="19">
    <source>
        <dbReference type="PROSITE" id="PS50011"/>
    </source>
</evidence>
<feature type="compositionally biased region" description="Polar residues" evidence="17">
    <location>
        <begin position="759"/>
        <end position="769"/>
    </location>
</feature>
<comment type="caution">
    <text evidence="20">The sequence shown here is derived from an EMBL/GenBank/DDBJ whole genome shotgun (WGS) entry which is preliminary data.</text>
</comment>
<keyword evidence="21" id="KW-1185">Reference proteome</keyword>
<reference evidence="20" key="1">
    <citation type="submission" date="2021-04" db="EMBL/GenBank/DDBJ databases">
        <authorList>
            <consortium name="Molecular Ecology Group"/>
        </authorList>
    </citation>
    <scope>NUCLEOTIDE SEQUENCE</scope>
</reference>
<comment type="similarity">
    <text evidence="14">Belongs to the protein kinase superfamily. Ser/Thr protein kinase family. GCN2 subfamily.</text>
</comment>
<evidence type="ECO:0000256" key="15">
    <source>
        <dbReference type="ARBA" id="ARBA00041500"/>
    </source>
</evidence>
<dbReference type="InterPro" id="IPR000719">
    <property type="entry name" value="Prot_kinase_dom"/>
</dbReference>
<dbReference type="GO" id="GO:0005789">
    <property type="term" value="C:endoplasmic reticulum membrane"/>
    <property type="evidence" value="ECO:0007669"/>
    <property type="project" value="UniProtKB-SubCell"/>
</dbReference>
<feature type="region of interest" description="Disordered" evidence="17">
    <location>
        <begin position="246"/>
        <end position="291"/>
    </location>
</feature>
<dbReference type="Gene3D" id="3.30.200.20">
    <property type="entry name" value="Phosphorylase Kinase, domain 1"/>
    <property type="match status" value="1"/>
</dbReference>
<evidence type="ECO:0000256" key="13">
    <source>
        <dbReference type="ARBA" id="ARBA00023230"/>
    </source>
</evidence>
<dbReference type="Proteomes" id="UP000678393">
    <property type="component" value="Unassembled WGS sequence"/>
</dbReference>
<dbReference type="OrthoDB" id="341578at2759"/>
<feature type="region of interest" description="Disordered" evidence="17">
    <location>
        <begin position="759"/>
        <end position="778"/>
    </location>
</feature>
<evidence type="ECO:0000256" key="9">
    <source>
        <dbReference type="ARBA" id="ARBA00022840"/>
    </source>
</evidence>
<feature type="chain" id="PRO_5035791611" description="non-specific serine/threonine protein kinase" evidence="18">
    <location>
        <begin position="37"/>
        <end position="1036"/>
    </location>
</feature>
<protein>
    <recommendedName>
        <fullName evidence="2">non-specific serine/threonine protein kinase</fullName>
        <ecNumber evidence="2">2.7.11.1</ecNumber>
    </recommendedName>
    <alternativeName>
        <fullName evidence="15">PRKR-like endoplasmic reticulum kinase</fullName>
    </alternativeName>
</protein>
<feature type="compositionally biased region" description="Basic and acidic residues" evidence="17">
    <location>
        <begin position="638"/>
        <end position="648"/>
    </location>
</feature>
<dbReference type="AlphaFoldDB" id="A0A8S3ZUF4"/>
<keyword evidence="8" id="KW-0256">Endoplasmic reticulum</keyword>
<keyword evidence="3" id="KW-0723">Serine/threonine-protein kinase</keyword>
<dbReference type="SUPFAM" id="SSF56112">
    <property type="entry name" value="Protein kinase-like (PK-like)"/>
    <property type="match status" value="1"/>
</dbReference>
<feature type="compositionally biased region" description="Polar residues" evidence="17">
    <location>
        <begin position="246"/>
        <end position="255"/>
    </location>
</feature>
<accession>A0A8S3ZUF4</accession>
<gene>
    <name evidence="20" type="ORF">CUNI_LOCUS18755</name>
</gene>
<evidence type="ECO:0000256" key="4">
    <source>
        <dbReference type="ARBA" id="ARBA00022553"/>
    </source>
</evidence>
<evidence type="ECO:0000256" key="12">
    <source>
        <dbReference type="ARBA" id="ARBA00023180"/>
    </source>
</evidence>
<dbReference type="Gene3D" id="1.10.510.10">
    <property type="entry name" value="Transferase(Phosphotransferase) domain 1"/>
    <property type="match status" value="1"/>
</dbReference>
<dbReference type="PROSITE" id="PS00108">
    <property type="entry name" value="PROTEIN_KINASE_ST"/>
    <property type="match status" value="1"/>
</dbReference>
<keyword evidence="7" id="KW-0418">Kinase</keyword>
<dbReference type="SMART" id="SM00564">
    <property type="entry name" value="PQQ"/>
    <property type="match status" value="2"/>
</dbReference>
<feature type="signal peptide" evidence="18">
    <location>
        <begin position="1"/>
        <end position="36"/>
    </location>
</feature>
<feature type="non-terminal residue" evidence="20">
    <location>
        <position position="1036"/>
    </location>
</feature>
<dbReference type="Gene3D" id="2.130.10.10">
    <property type="entry name" value="YVTN repeat-like/Quinoprotein amine dehydrogenase"/>
    <property type="match status" value="1"/>
</dbReference>
<dbReference type="PROSITE" id="PS51257">
    <property type="entry name" value="PROKAR_LIPOPROTEIN"/>
    <property type="match status" value="1"/>
</dbReference>
<evidence type="ECO:0000256" key="7">
    <source>
        <dbReference type="ARBA" id="ARBA00022777"/>
    </source>
</evidence>
<evidence type="ECO:0000256" key="10">
    <source>
        <dbReference type="ARBA" id="ARBA00022845"/>
    </source>
</evidence>
<dbReference type="InterPro" id="IPR015943">
    <property type="entry name" value="WD40/YVTN_repeat-like_dom_sf"/>
</dbReference>
<dbReference type="GO" id="GO:0006986">
    <property type="term" value="P:response to unfolded protein"/>
    <property type="evidence" value="ECO:0007669"/>
    <property type="project" value="UniProtKB-KW"/>
</dbReference>
<proteinExistence type="inferred from homology"/>
<dbReference type="SMART" id="SM00220">
    <property type="entry name" value="S_TKc"/>
    <property type="match status" value="1"/>
</dbReference>
<dbReference type="InterPro" id="IPR008271">
    <property type="entry name" value="Ser/Thr_kinase_AS"/>
</dbReference>
<dbReference type="InterPro" id="IPR050339">
    <property type="entry name" value="CC_SR_Kinase"/>
</dbReference>
<keyword evidence="4" id="KW-0597">Phosphoprotein</keyword>
<dbReference type="EC" id="2.7.11.1" evidence="2"/>
<evidence type="ECO:0000256" key="17">
    <source>
        <dbReference type="SAM" id="MobiDB-lite"/>
    </source>
</evidence>
<name>A0A8S3ZUF4_9EUPU</name>
<evidence type="ECO:0000256" key="16">
    <source>
        <dbReference type="PROSITE-ProRule" id="PRU10141"/>
    </source>
</evidence>
<feature type="domain" description="Protein kinase" evidence="19">
    <location>
        <begin position="542"/>
        <end position="1036"/>
    </location>
</feature>
<evidence type="ECO:0000256" key="18">
    <source>
        <dbReference type="SAM" id="SignalP"/>
    </source>
</evidence>
<dbReference type="PANTHER" id="PTHR11042:SF91">
    <property type="entry name" value="EUKARYOTIC TRANSLATION INITIATION FACTOR 2-ALPHA KINASE"/>
    <property type="match status" value="1"/>
</dbReference>
<sequence length="1036" mass="115273">MSRRRKIGCLSRAFKVLASVTAILAWTGCLVENVDGSKGRPPQHEQLGDNEGLGSFQTKAEDAEVSVEAESFPLQKAVDSSCDIFYIIVSTIDGKVSALDLQKKGSLAWSVEADTRPLYSSSLANMEVIRNGKKMRLIPSLDGALYQFDGEKVEAIPVSAESLLSSTYKLGDDSMIVGSKDLRNFGVNLLTGEVQFTCGSEGCSNYDGRTENEPLDGSSTIVLTRSTQVVRSVDVKNGQEKWNFSVGQHQVNLPSNERPPDGYDSDDDNSDKEGHSIPVFSSYSDECSGEENYTDDISYENRLQLLVPEGRVVALSKTDFGQVSWEHKFDSPIAKAWLLRHGKLKAMSLFDGHHIPTLRPYIPEDMDNVTMAQPLLYIGSHKKLLYIQASPQLETILKAFTNRRIGHYMEPKVKVSWRPYPNTDTGYFLYPEIDSQLIQESNAMLVENPQKTADIWLPVSVWVYWKEVAVFSVTLSILVHFLLSKFQHANSSASTCSLEAPDSDSSKNSTSSHVMIVSDSTSLLADKNSSSGDYVSRFASDFDCLHCLGKGGFGIVFEAVNRVDDQHYAVKRTVLPRSEGAKEKVLREVRALAKLEHIGIVRYFNAWVESPPAGWQEERDKLFHFSDLSGPTSFSTYPEHRQSTEKQPQHTKAVKTHGKRVNIGAQHILSTDRANNLLDTDSIIFSSQTAASNSSLKHSGSGEFSVHPDLSAGSVVSSDGDSTDIKSYLFSLDSHPLINNGDFDTGSINDSRSSIPFSNYTSSSSGMQSHKTDHSHRRLSGDSVVFDSTGNRPSHNINALAETINSTDDSIVFEYSRASKNSIEESKQGLSSNNCDHHTVDISLLSHESEHDKNKEDKQKQQQVALPGNKLFLYIQMQLYCKETLKEWLNNNTLNRDRHTVLDIFDQIVCAVDYVHSQGLMHRDLKPSNIFFTADGIVKVGDFGLATEFITQQDEESEPVYSPVGKHTAEVGTTLYMSPEQIARKPYDLKVDIFSLGLIFLELWVPFSTDMERIRTLQDAKAHILPPRFRIELPGE</sequence>
<dbReference type="EMBL" id="CAJHNH020006001">
    <property type="protein sequence ID" value="CAG5133197.1"/>
    <property type="molecule type" value="Genomic_DNA"/>
</dbReference>
<dbReference type="InterPro" id="IPR017441">
    <property type="entry name" value="Protein_kinase_ATP_BS"/>
</dbReference>
<evidence type="ECO:0000256" key="11">
    <source>
        <dbReference type="ARBA" id="ARBA00023016"/>
    </source>
</evidence>
<organism evidence="20 21">
    <name type="scientific">Candidula unifasciata</name>
    <dbReference type="NCBI Taxonomy" id="100452"/>
    <lineage>
        <taxon>Eukaryota</taxon>
        <taxon>Metazoa</taxon>
        <taxon>Spiralia</taxon>
        <taxon>Lophotrochozoa</taxon>
        <taxon>Mollusca</taxon>
        <taxon>Gastropoda</taxon>
        <taxon>Heterobranchia</taxon>
        <taxon>Euthyneura</taxon>
        <taxon>Panpulmonata</taxon>
        <taxon>Eupulmonata</taxon>
        <taxon>Stylommatophora</taxon>
        <taxon>Helicina</taxon>
        <taxon>Helicoidea</taxon>
        <taxon>Geomitridae</taxon>
        <taxon>Candidula</taxon>
    </lineage>
</organism>
<keyword evidence="11" id="KW-0346">Stress response</keyword>
<evidence type="ECO:0000256" key="6">
    <source>
        <dbReference type="ARBA" id="ARBA00022741"/>
    </source>
</evidence>
<keyword evidence="18" id="KW-0732">Signal</keyword>
<dbReference type="InterPro" id="IPR011047">
    <property type="entry name" value="Quinoprotein_ADH-like_sf"/>
</dbReference>
<dbReference type="FunFam" id="1.10.510.10:FF:000251">
    <property type="entry name" value="eukaryotic translation initiation factor 2-alpha kinase 3"/>
    <property type="match status" value="1"/>
</dbReference>
<dbReference type="SUPFAM" id="SSF50998">
    <property type="entry name" value="Quinoprotein alcohol dehydrogenase-like"/>
    <property type="match status" value="1"/>
</dbReference>
<dbReference type="PANTHER" id="PTHR11042">
    <property type="entry name" value="EUKARYOTIC TRANSLATION INITIATION FACTOR 2-ALPHA KINASE EIF2-ALPHA KINASE -RELATED"/>
    <property type="match status" value="1"/>
</dbReference>
<evidence type="ECO:0000313" key="20">
    <source>
        <dbReference type="EMBL" id="CAG5133197.1"/>
    </source>
</evidence>
<keyword evidence="9 16" id="KW-0067">ATP-binding</keyword>
<dbReference type="GO" id="GO:0005524">
    <property type="term" value="F:ATP binding"/>
    <property type="evidence" value="ECO:0007669"/>
    <property type="project" value="UniProtKB-UniRule"/>
</dbReference>
<evidence type="ECO:0000256" key="1">
    <source>
        <dbReference type="ARBA" id="ARBA00004115"/>
    </source>
</evidence>
<dbReference type="InterPro" id="IPR018391">
    <property type="entry name" value="PQQ_b-propeller_rpt"/>
</dbReference>
<keyword evidence="10" id="KW-0810">Translation regulation</keyword>
<keyword evidence="13" id="KW-0834">Unfolded protein response</keyword>
<evidence type="ECO:0000256" key="8">
    <source>
        <dbReference type="ARBA" id="ARBA00022824"/>
    </source>
</evidence>
<keyword evidence="5" id="KW-0808">Transferase</keyword>
<evidence type="ECO:0000313" key="21">
    <source>
        <dbReference type="Proteomes" id="UP000678393"/>
    </source>
</evidence>
<dbReference type="GO" id="GO:0034976">
    <property type="term" value="P:response to endoplasmic reticulum stress"/>
    <property type="evidence" value="ECO:0007669"/>
    <property type="project" value="UniProtKB-ARBA"/>
</dbReference>
<dbReference type="PROSITE" id="PS50011">
    <property type="entry name" value="PROTEIN_KINASE_DOM"/>
    <property type="match status" value="1"/>
</dbReference>
<evidence type="ECO:0000256" key="2">
    <source>
        <dbReference type="ARBA" id="ARBA00012513"/>
    </source>
</evidence>